<evidence type="ECO:0000259" key="10">
    <source>
        <dbReference type="PROSITE" id="PS50110"/>
    </source>
</evidence>
<dbReference type="GO" id="GO:0045893">
    <property type="term" value="P:positive regulation of DNA-templated transcription"/>
    <property type="evidence" value="ECO:0007669"/>
    <property type="project" value="UniProtKB-ARBA"/>
</dbReference>
<dbReference type="GO" id="GO:0042802">
    <property type="term" value="F:identical protein binding"/>
    <property type="evidence" value="ECO:0007669"/>
    <property type="project" value="UniProtKB-ARBA"/>
</dbReference>
<sequence length="230" mass="25554">MSHEAGRILVVDDEASVRKLLRIGLSSHDYEVIEAGDGAEALRLAVARAPRLVILDLGLPDMDGVDVVRRLREWSAVPVIVLSARDREDDKIGALDAGADDYVTKPFSVAELLARIRVALRRAASPDGAPVFEHNGLRVDHVERRVSLDGAAVALTRKEYALLSELVRHAGRVLTHTHLLRAVWGPGHEHDTQYLRVFVRQLREKLHDDPAQPRWIATESGVGYRWLVNG</sequence>
<keyword evidence="5" id="KW-0805">Transcription regulation</keyword>
<dbReference type="PANTHER" id="PTHR48111:SF50">
    <property type="entry name" value="KDP OPERON TRANSCRIPTIONAL REGULATORY PROTEIN KDPE"/>
    <property type="match status" value="1"/>
</dbReference>
<gene>
    <name evidence="12" type="ORF">DFR24_3229</name>
</gene>
<dbReference type="GO" id="GO:0000156">
    <property type="term" value="F:phosphorelay response regulator activity"/>
    <property type="evidence" value="ECO:0007669"/>
    <property type="project" value="TreeGrafter"/>
</dbReference>
<organism evidence="12 13">
    <name type="scientific">Panacagrimonas perspica</name>
    <dbReference type="NCBI Taxonomy" id="381431"/>
    <lineage>
        <taxon>Bacteria</taxon>
        <taxon>Pseudomonadati</taxon>
        <taxon>Pseudomonadota</taxon>
        <taxon>Gammaproteobacteria</taxon>
        <taxon>Nevskiales</taxon>
        <taxon>Nevskiaceae</taxon>
        <taxon>Panacagrimonas</taxon>
    </lineage>
</organism>
<feature type="domain" description="OmpR/PhoB-type" evidence="11">
    <location>
        <begin position="129"/>
        <end position="228"/>
    </location>
</feature>
<dbReference type="SMART" id="SM00862">
    <property type="entry name" value="Trans_reg_C"/>
    <property type="match status" value="1"/>
</dbReference>
<dbReference type="InterPro" id="IPR039420">
    <property type="entry name" value="WalR-like"/>
</dbReference>
<feature type="domain" description="Response regulatory" evidence="10">
    <location>
        <begin position="7"/>
        <end position="120"/>
    </location>
</feature>
<dbReference type="CDD" id="cd00383">
    <property type="entry name" value="trans_reg_C"/>
    <property type="match status" value="1"/>
</dbReference>
<evidence type="ECO:0000259" key="11">
    <source>
        <dbReference type="PROSITE" id="PS51755"/>
    </source>
</evidence>
<keyword evidence="3 8" id="KW-0597">Phosphoprotein</keyword>
<evidence type="ECO:0000256" key="7">
    <source>
        <dbReference type="ARBA" id="ARBA00023163"/>
    </source>
</evidence>
<accession>A0A4S3K2T1</accession>
<feature type="DNA-binding region" description="OmpR/PhoB-type" evidence="9">
    <location>
        <begin position="129"/>
        <end position="228"/>
    </location>
</feature>
<dbReference type="PROSITE" id="PS50110">
    <property type="entry name" value="RESPONSE_REGULATORY"/>
    <property type="match status" value="1"/>
</dbReference>
<dbReference type="RefSeq" id="WP_133882370.1">
    <property type="nucleotide sequence ID" value="NZ_MWIN01000018.1"/>
</dbReference>
<evidence type="ECO:0000256" key="6">
    <source>
        <dbReference type="ARBA" id="ARBA00023125"/>
    </source>
</evidence>
<dbReference type="Gene3D" id="1.10.10.10">
    <property type="entry name" value="Winged helix-like DNA-binding domain superfamily/Winged helix DNA-binding domain"/>
    <property type="match status" value="1"/>
</dbReference>
<evidence type="ECO:0000256" key="2">
    <source>
        <dbReference type="ARBA" id="ARBA00022490"/>
    </source>
</evidence>
<dbReference type="Gene3D" id="3.40.50.2300">
    <property type="match status" value="1"/>
</dbReference>
<keyword evidence="2" id="KW-0963">Cytoplasm</keyword>
<keyword evidence="7" id="KW-0804">Transcription</keyword>
<dbReference type="Proteomes" id="UP000295341">
    <property type="component" value="Unassembled WGS sequence"/>
</dbReference>
<evidence type="ECO:0000313" key="13">
    <source>
        <dbReference type="Proteomes" id="UP000295341"/>
    </source>
</evidence>
<dbReference type="Pfam" id="PF00072">
    <property type="entry name" value="Response_reg"/>
    <property type="match status" value="1"/>
</dbReference>
<evidence type="ECO:0000256" key="3">
    <source>
        <dbReference type="ARBA" id="ARBA00022553"/>
    </source>
</evidence>
<evidence type="ECO:0000256" key="5">
    <source>
        <dbReference type="ARBA" id="ARBA00023015"/>
    </source>
</evidence>
<dbReference type="CDD" id="cd17620">
    <property type="entry name" value="REC_OmpR_KdpE-like"/>
    <property type="match status" value="1"/>
</dbReference>
<dbReference type="SUPFAM" id="SSF52172">
    <property type="entry name" value="CheY-like"/>
    <property type="match status" value="1"/>
</dbReference>
<dbReference type="GO" id="GO:0032993">
    <property type="term" value="C:protein-DNA complex"/>
    <property type="evidence" value="ECO:0007669"/>
    <property type="project" value="TreeGrafter"/>
</dbReference>
<feature type="modified residue" description="4-aspartylphosphate" evidence="8">
    <location>
        <position position="56"/>
    </location>
</feature>
<comment type="caution">
    <text evidence="12">The sequence shown here is derived from an EMBL/GenBank/DDBJ whole genome shotgun (WGS) entry which is preliminary data.</text>
</comment>
<comment type="subcellular location">
    <subcellularLocation>
        <location evidence="1">Cytoplasm</location>
    </subcellularLocation>
</comment>
<evidence type="ECO:0000256" key="9">
    <source>
        <dbReference type="PROSITE-ProRule" id="PRU01091"/>
    </source>
</evidence>
<dbReference type="InterPro" id="IPR011006">
    <property type="entry name" value="CheY-like_superfamily"/>
</dbReference>
<dbReference type="AlphaFoldDB" id="A0A4S3K2T1"/>
<keyword evidence="4" id="KW-0902">Two-component regulatory system</keyword>
<proteinExistence type="predicted"/>
<reference evidence="12 13" key="1">
    <citation type="submission" date="2019-03" db="EMBL/GenBank/DDBJ databases">
        <title>Genomic Encyclopedia of Type Strains, Phase IV (KMG-IV): sequencing the most valuable type-strain genomes for metagenomic binning, comparative biology and taxonomic classification.</title>
        <authorList>
            <person name="Goeker M."/>
        </authorList>
    </citation>
    <scope>NUCLEOTIDE SEQUENCE [LARGE SCALE GENOMIC DNA]</scope>
    <source>
        <strain evidence="12 13">DSM 26377</strain>
    </source>
</reference>
<dbReference type="GO" id="GO:0005829">
    <property type="term" value="C:cytosol"/>
    <property type="evidence" value="ECO:0007669"/>
    <property type="project" value="TreeGrafter"/>
</dbReference>
<evidence type="ECO:0000313" key="12">
    <source>
        <dbReference type="EMBL" id="TDU28849.1"/>
    </source>
</evidence>
<dbReference type="FunFam" id="3.40.50.2300:FF:000021">
    <property type="entry name" value="Two-component system response regulator KdpE"/>
    <property type="match status" value="1"/>
</dbReference>
<keyword evidence="13" id="KW-1185">Reference proteome</keyword>
<dbReference type="Gene3D" id="6.10.250.690">
    <property type="match status" value="1"/>
</dbReference>
<dbReference type="PANTHER" id="PTHR48111">
    <property type="entry name" value="REGULATOR OF RPOS"/>
    <property type="match status" value="1"/>
</dbReference>
<dbReference type="PROSITE" id="PS51755">
    <property type="entry name" value="OMPR_PHOB"/>
    <property type="match status" value="1"/>
</dbReference>
<name>A0A4S3K2T1_9GAMM</name>
<dbReference type="EMBL" id="SOBT01000009">
    <property type="protein sequence ID" value="TDU28849.1"/>
    <property type="molecule type" value="Genomic_DNA"/>
</dbReference>
<dbReference type="OrthoDB" id="9802426at2"/>
<dbReference type="InterPro" id="IPR001867">
    <property type="entry name" value="OmpR/PhoB-type_DNA-bd"/>
</dbReference>
<evidence type="ECO:0000256" key="4">
    <source>
        <dbReference type="ARBA" id="ARBA00023012"/>
    </source>
</evidence>
<evidence type="ECO:0000256" key="1">
    <source>
        <dbReference type="ARBA" id="ARBA00004496"/>
    </source>
</evidence>
<dbReference type="SMART" id="SM00448">
    <property type="entry name" value="REC"/>
    <property type="match status" value="1"/>
</dbReference>
<protein>
    <submittedName>
        <fullName evidence="12">Two-component system KDP operon response regulator KdpE</fullName>
    </submittedName>
</protein>
<evidence type="ECO:0000256" key="8">
    <source>
        <dbReference type="PROSITE-ProRule" id="PRU00169"/>
    </source>
</evidence>
<dbReference type="InterPro" id="IPR001789">
    <property type="entry name" value="Sig_transdc_resp-reg_receiver"/>
</dbReference>
<keyword evidence="6 9" id="KW-0238">DNA-binding</keyword>
<dbReference type="Pfam" id="PF00486">
    <property type="entry name" value="Trans_reg_C"/>
    <property type="match status" value="1"/>
</dbReference>
<dbReference type="GO" id="GO:0000987">
    <property type="term" value="F:cis-regulatory region sequence-specific DNA binding"/>
    <property type="evidence" value="ECO:0007669"/>
    <property type="project" value="UniProtKB-ARBA"/>
</dbReference>
<dbReference type="InterPro" id="IPR036388">
    <property type="entry name" value="WH-like_DNA-bd_sf"/>
</dbReference>